<sequence>MPIVGGTTTTITGNVSDWSHSTIFSTSADTYAAEDAPALTTYWTPPAGCSNRWMGGDTFTVYRTAQAIVEPVVSSIDFTSSPTAIAFLPVSTLNTERRTPFGTFVAFSTTPVNTRSGAVYDSSYTRCQPLGALLQYSPGICPQGQTVAEITEYHYGHTSGSVTTRFSASCCQSDMTFGSQWERACIGTISTPLEISLPFTTSLDYANITSYEYVGRIFVDATYGTDGYSTSTFSNISTATSGFIAADPIVVGFQEHDLLSFPAGYVSSLAERYDRTWTAAATASPSASAAGAPSLPAQTNPSSEPPNSPGLQTGAKVGIGVGVGIVTIALAVLGAFVFWRKRTKLTEHQEDNGTSGIGMPEMEDRDEVLSSKKWYLFGKWRNEMPAGSQRQELDPKGIHVVNQVPVELEASETPQELEPNGVGGVQACEGRDERTSRVV</sequence>
<keyword evidence="2" id="KW-0472">Membrane</keyword>
<feature type="compositionally biased region" description="Basic and acidic residues" evidence="1">
    <location>
        <begin position="429"/>
        <end position="439"/>
    </location>
</feature>
<feature type="compositionally biased region" description="Low complexity" evidence="1">
    <location>
        <begin position="286"/>
        <end position="297"/>
    </location>
</feature>
<feature type="transmembrane region" description="Helical" evidence="2">
    <location>
        <begin position="317"/>
        <end position="339"/>
    </location>
</feature>
<evidence type="ECO:0000256" key="2">
    <source>
        <dbReference type="SAM" id="Phobius"/>
    </source>
</evidence>
<keyword evidence="2" id="KW-0812">Transmembrane</keyword>
<dbReference type="InParanoid" id="A0A1Y2MFV7"/>
<evidence type="ECO:0008006" key="5">
    <source>
        <dbReference type="Google" id="ProtNLM"/>
    </source>
</evidence>
<dbReference type="OMA" id="DHTHTER"/>
<evidence type="ECO:0000256" key="1">
    <source>
        <dbReference type="SAM" id="MobiDB-lite"/>
    </source>
</evidence>
<keyword evidence="4" id="KW-1185">Reference proteome</keyword>
<feature type="region of interest" description="Disordered" evidence="1">
    <location>
        <begin position="410"/>
        <end position="439"/>
    </location>
</feature>
<proteinExistence type="predicted"/>
<evidence type="ECO:0000313" key="3">
    <source>
        <dbReference type="EMBL" id="OSS54970.1"/>
    </source>
</evidence>
<gene>
    <name evidence="3" type="ORF">B5807_01329</name>
</gene>
<dbReference type="Proteomes" id="UP000193240">
    <property type="component" value="Unassembled WGS sequence"/>
</dbReference>
<protein>
    <recommendedName>
        <fullName evidence="5">Peptidase A1 domain-containing protein</fullName>
    </recommendedName>
</protein>
<name>A0A1Y2MFV7_EPING</name>
<evidence type="ECO:0000313" key="4">
    <source>
        <dbReference type="Proteomes" id="UP000193240"/>
    </source>
</evidence>
<dbReference type="EMBL" id="KZ107838">
    <property type="protein sequence ID" value="OSS54970.1"/>
    <property type="molecule type" value="Genomic_DNA"/>
</dbReference>
<feature type="region of interest" description="Disordered" evidence="1">
    <location>
        <begin position="286"/>
        <end position="311"/>
    </location>
</feature>
<reference evidence="3 4" key="1">
    <citation type="journal article" date="2017" name="Genome Announc.">
        <title>Genome sequence of the saprophytic ascomycete Epicoccum nigrum ICMP 19927 strain isolated from New Zealand.</title>
        <authorList>
            <person name="Fokin M."/>
            <person name="Fleetwood D."/>
            <person name="Weir B.S."/>
            <person name="Villas-Boas S.G."/>
        </authorList>
    </citation>
    <scope>NUCLEOTIDE SEQUENCE [LARGE SCALE GENOMIC DNA]</scope>
    <source>
        <strain evidence="3 4">ICMP 19927</strain>
    </source>
</reference>
<keyword evidence="2" id="KW-1133">Transmembrane helix</keyword>
<organism evidence="3 4">
    <name type="scientific">Epicoccum nigrum</name>
    <name type="common">Soil fungus</name>
    <name type="synonym">Epicoccum purpurascens</name>
    <dbReference type="NCBI Taxonomy" id="105696"/>
    <lineage>
        <taxon>Eukaryota</taxon>
        <taxon>Fungi</taxon>
        <taxon>Dikarya</taxon>
        <taxon>Ascomycota</taxon>
        <taxon>Pezizomycotina</taxon>
        <taxon>Dothideomycetes</taxon>
        <taxon>Pleosporomycetidae</taxon>
        <taxon>Pleosporales</taxon>
        <taxon>Pleosporineae</taxon>
        <taxon>Didymellaceae</taxon>
        <taxon>Epicoccum</taxon>
    </lineage>
</organism>
<accession>A0A1Y2MFV7</accession>
<dbReference type="AlphaFoldDB" id="A0A1Y2MFV7"/>